<name>A7RSU2_NEMVE</name>
<dbReference type="InterPro" id="IPR050373">
    <property type="entry name" value="Fibrinogen_C-term_domain"/>
</dbReference>
<dbReference type="PROSITE" id="PS51406">
    <property type="entry name" value="FIBRINOGEN_C_2"/>
    <property type="match status" value="1"/>
</dbReference>
<dbReference type="HOGENOM" id="CLU_038628_9_3_1"/>
<dbReference type="AlphaFoldDB" id="A7RSU2"/>
<reference evidence="2 3" key="1">
    <citation type="journal article" date="2007" name="Science">
        <title>Sea anemone genome reveals ancestral eumetazoan gene repertoire and genomic organization.</title>
        <authorList>
            <person name="Putnam N.H."/>
            <person name="Srivastava M."/>
            <person name="Hellsten U."/>
            <person name="Dirks B."/>
            <person name="Chapman J."/>
            <person name="Salamov A."/>
            <person name="Terry A."/>
            <person name="Shapiro H."/>
            <person name="Lindquist E."/>
            <person name="Kapitonov V.V."/>
            <person name="Jurka J."/>
            <person name="Genikhovich G."/>
            <person name="Grigoriev I.V."/>
            <person name="Lucas S.M."/>
            <person name="Steele R.E."/>
            <person name="Finnerty J.R."/>
            <person name="Technau U."/>
            <person name="Martindale M.Q."/>
            <person name="Rokhsar D.S."/>
        </authorList>
    </citation>
    <scope>NUCLEOTIDE SEQUENCE [LARGE SCALE GENOMIC DNA]</scope>
    <source>
        <strain evidence="3">CH2 X CH6</strain>
    </source>
</reference>
<dbReference type="STRING" id="45351.A7RSU2"/>
<accession>A7RSU2</accession>
<dbReference type="PhylomeDB" id="A7RSU2"/>
<gene>
    <name evidence="2" type="ORF">NEMVEDRAFT_v1g92024</name>
</gene>
<organism evidence="2 3">
    <name type="scientific">Nematostella vectensis</name>
    <name type="common">Starlet sea anemone</name>
    <dbReference type="NCBI Taxonomy" id="45351"/>
    <lineage>
        <taxon>Eukaryota</taxon>
        <taxon>Metazoa</taxon>
        <taxon>Cnidaria</taxon>
        <taxon>Anthozoa</taxon>
        <taxon>Hexacorallia</taxon>
        <taxon>Actiniaria</taxon>
        <taxon>Edwardsiidae</taxon>
        <taxon>Nematostella</taxon>
    </lineage>
</organism>
<dbReference type="GO" id="GO:0005615">
    <property type="term" value="C:extracellular space"/>
    <property type="evidence" value="ECO:0000318"/>
    <property type="project" value="GO_Central"/>
</dbReference>
<dbReference type="Gene3D" id="3.90.215.10">
    <property type="entry name" value="Gamma Fibrinogen, chain A, domain 1"/>
    <property type="match status" value="1"/>
</dbReference>
<dbReference type="InterPro" id="IPR014716">
    <property type="entry name" value="Fibrinogen_a/b/g_C_1"/>
</dbReference>
<evidence type="ECO:0000313" key="3">
    <source>
        <dbReference type="Proteomes" id="UP000001593"/>
    </source>
</evidence>
<dbReference type="Pfam" id="PF00147">
    <property type="entry name" value="Fibrinogen_C"/>
    <property type="match status" value="1"/>
</dbReference>
<sequence>VFCDQETSGGGWTVFQKRQDGSVDFYRNWTEYKHGFGDLQGEFWLGLEKIHRLTSVISNELRVDMEAEAGETAYAQYNIFSIASESKEYELHVYGYSGKSYM</sequence>
<evidence type="ECO:0000259" key="1">
    <source>
        <dbReference type="PROSITE" id="PS51406"/>
    </source>
</evidence>
<dbReference type="eggNOG" id="KOG2579">
    <property type="taxonomic scope" value="Eukaryota"/>
</dbReference>
<dbReference type="InterPro" id="IPR002181">
    <property type="entry name" value="Fibrinogen_a/b/g_C_dom"/>
</dbReference>
<dbReference type="InParanoid" id="A7RSU2"/>
<feature type="domain" description="Fibrinogen C-terminal" evidence="1">
    <location>
        <begin position="1"/>
        <end position="102"/>
    </location>
</feature>
<protein>
    <recommendedName>
        <fullName evidence="1">Fibrinogen C-terminal domain-containing protein</fullName>
    </recommendedName>
</protein>
<keyword evidence="3" id="KW-1185">Reference proteome</keyword>
<feature type="non-terminal residue" evidence="2">
    <location>
        <position position="1"/>
    </location>
</feature>
<dbReference type="InterPro" id="IPR036056">
    <property type="entry name" value="Fibrinogen-like_C"/>
</dbReference>
<dbReference type="SUPFAM" id="SSF56496">
    <property type="entry name" value="Fibrinogen C-terminal domain-like"/>
    <property type="match status" value="1"/>
</dbReference>
<dbReference type="PANTHER" id="PTHR19143:SF444">
    <property type="entry name" value="PROTEIN SCABROUS"/>
    <property type="match status" value="1"/>
</dbReference>
<evidence type="ECO:0000313" key="2">
    <source>
        <dbReference type="EMBL" id="EDO45477.1"/>
    </source>
</evidence>
<dbReference type="PANTHER" id="PTHR19143">
    <property type="entry name" value="FIBRINOGEN/TENASCIN/ANGIOPOEITIN"/>
    <property type="match status" value="1"/>
</dbReference>
<dbReference type="Proteomes" id="UP000001593">
    <property type="component" value="Unassembled WGS sequence"/>
</dbReference>
<dbReference type="EMBL" id="DS469535">
    <property type="protein sequence ID" value="EDO45477.1"/>
    <property type="molecule type" value="Genomic_DNA"/>
</dbReference>
<dbReference type="SMART" id="SM00186">
    <property type="entry name" value="FBG"/>
    <property type="match status" value="1"/>
</dbReference>
<proteinExistence type="predicted"/>